<feature type="domain" description="Sushi" evidence="10">
    <location>
        <begin position="678"/>
        <end position="741"/>
    </location>
</feature>
<feature type="chain" id="PRO_5034371696" evidence="9">
    <location>
        <begin position="16"/>
        <end position="1154"/>
    </location>
</feature>
<evidence type="ECO:0000256" key="8">
    <source>
        <dbReference type="SAM" id="Phobius"/>
    </source>
</evidence>
<feature type="domain" description="Sushi" evidence="10">
    <location>
        <begin position="802"/>
        <end position="861"/>
    </location>
</feature>
<keyword evidence="8" id="KW-0812">Transmembrane</keyword>
<keyword evidence="2 9" id="KW-0732">Signal</keyword>
<sequence>MMLGLLLCLFHGIIAHYLGYAAGMTPYEPTFISNWITAKAQDDNKVEFFVPFPSDLHRTEPPVKVIVEVKVTDSGDSYIFNAFGSAPRDDDVNEKYGGVIYFYNATGVLILLPEKYENDPDNIKTSNGKAVYLGTSDFWYQPTSHVGDTIKEEYVDAQVRVKMWLPEHMPPDYDSGFIHKLKSKDDSNYAAGMSNNRTPLQTYLEVPISISSLPAMVVVQAKPVTPFSDFPGLVSEGNGMPACMGCGRQAGGLAFAYNQTHVRLWVKKDYPIISASDGWGDRHHLDPNRLVSSEVTVRVLAWSFDNAPASCRWMEKSSFTITELTIDAPRMLFLQPRNIDASLVVVSISPLVGINSDYVFYGAGSVVTSGDYQTDEKYSGVVFGYNEHGVFVWRAKPSTHSKAFLITNPWGDGQQSQRTNDVRIDIQVFGLMARGACNATELALINARVSVPAVEPCQKENITCTFGYELKNDTYSNVFCHLNAVWAARVPQCTQIFCPDEPDPSNGTVIHQNTTVNGEISYSCHPGYNVSAGNLNRKCLSNGTWSGDPPICSEILCPQIIHLENGEIVQFADGLSSFNSVNATVSFSCLPGFAISGDVTLTCLITGSWSAAPPVCTEILCPNLTDPSNGVVERMNNKVNGTVTYACNTNYYVTSGNLRRVCSINGHWSGDPPTCSEILCPQIPSLDNGIVTILPNPTALVHVVNSTASFSCLPGFALSADVILTCLITGNWSAAPPVCSKIILCPNVTDPSNGTVAQINNEVNGTLLYTCNSYYHVTSGDLQRVCLNNGSWSGDPPVCSELLCPPIEDLENGVVKLFSESNSVNVTASFSCLPGFELSVNVTIICLISGNWSAAPPICSQILCPNVTDPLNGVVVHVNNNVNGTLTYTCNKNYHVTSGNVSRVCSINGSWSGDPPVCSEIACPLLTIPANADVSFSPDVSSTNSGGISIGTSASFTCKPGYRLNVSVSVIYCDKDGSWTGTPPGCKEILCPDPKIPPNSTLTSVNKSVNGTAQFVCNKGYSHTNGSLQQTCLEPGVWNGTATVCTASGSCLCPCQYVQVPKYTDVNDEKLTKEIKEMQKELQVLKNKTSAALRKKISIKDFRPSTNVSGAVWMVLLLFLVAAIVVPDAINAFQNIVHYFHSRKHTCNKRLKNW</sequence>
<feature type="domain" description="Sushi" evidence="10">
    <location>
        <begin position="619"/>
        <end position="677"/>
    </location>
</feature>
<evidence type="ECO:0000256" key="3">
    <source>
        <dbReference type="ARBA" id="ARBA00022737"/>
    </source>
</evidence>
<dbReference type="SUPFAM" id="SSF57535">
    <property type="entry name" value="Complement control module/SCR domain"/>
    <property type="match status" value="10"/>
</dbReference>
<evidence type="ECO:0000256" key="2">
    <source>
        <dbReference type="ARBA" id="ARBA00022729"/>
    </source>
</evidence>
<keyword evidence="7" id="KW-0175">Coiled coil</keyword>
<dbReference type="Pfam" id="PF00084">
    <property type="entry name" value="Sushi"/>
    <property type="match status" value="9"/>
</dbReference>
<reference evidence="12" key="1">
    <citation type="submission" date="2025-08" db="UniProtKB">
        <authorList>
            <consortium name="RefSeq"/>
        </authorList>
    </citation>
    <scope>IDENTIFICATION</scope>
    <source>
        <tissue evidence="12">Whole sample</tissue>
    </source>
</reference>
<evidence type="ECO:0000256" key="1">
    <source>
        <dbReference type="ARBA" id="ARBA00022659"/>
    </source>
</evidence>
<evidence type="ECO:0000313" key="12">
    <source>
        <dbReference type="RefSeq" id="XP_022336038.1"/>
    </source>
</evidence>
<organism evidence="11 12">
    <name type="scientific">Crassostrea virginica</name>
    <name type="common">Eastern oyster</name>
    <dbReference type="NCBI Taxonomy" id="6565"/>
    <lineage>
        <taxon>Eukaryota</taxon>
        <taxon>Metazoa</taxon>
        <taxon>Spiralia</taxon>
        <taxon>Lophotrochozoa</taxon>
        <taxon>Mollusca</taxon>
        <taxon>Bivalvia</taxon>
        <taxon>Autobranchia</taxon>
        <taxon>Pteriomorphia</taxon>
        <taxon>Ostreida</taxon>
        <taxon>Ostreoidea</taxon>
        <taxon>Ostreidae</taxon>
        <taxon>Crassostrea</taxon>
    </lineage>
</organism>
<proteinExistence type="predicted"/>
<dbReference type="AlphaFoldDB" id="A0A8B8E8W3"/>
<evidence type="ECO:0000256" key="6">
    <source>
        <dbReference type="PROSITE-ProRule" id="PRU00302"/>
    </source>
</evidence>
<feature type="domain" description="Sushi" evidence="10">
    <location>
        <begin position="862"/>
        <end position="920"/>
    </location>
</feature>
<dbReference type="InterPro" id="IPR035976">
    <property type="entry name" value="Sushi/SCR/CCP_sf"/>
</dbReference>
<keyword evidence="5" id="KW-0325">Glycoprotein</keyword>
<feature type="disulfide bond" evidence="6">
    <location>
        <begin position="832"/>
        <end position="859"/>
    </location>
</feature>
<dbReference type="PANTHER" id="PTHR46393:SF7">
    <property type="entry name" value="COMPLEMENT C2"/>
    <property type="match status" value="1"/>
</dbReference>
<dbReference type="CDD" id="cd00033">
    <property type="entry name" value="CCP"/>
    <property type="match status" value="9"/>
</dbReference>
<dbReference type="Gene3D" id="2.10.70.10">
    <property type="entry name" value="Complement Module, domain 1"/>
    <property type="match status" value="9"/>
</dbReference>
<evidence type="ECO:0000259" key="10">
    <source>
        <dbReference type="PROSITE" id="PS50923"/>
    </source>
</evidence>
<name>A0A8B8E8W3_CRAVI</name>
<dbReference type="KEGG" id="cvn:111132512"/>
<feature type="domain" description="Sushi" evidence="10">
    <location>
        <begin position="921"/>
        <end position="988"/>
    </location>
</feature>
<dbReference type="OrthoDB" id="10069199at2759"/>
<feature type="domain" description="Sushi" evidence="10">
    <location>
        <begin position="743"/>
        <end position="801"/>
    </location>
</feature>
<evidence type="ECO:0000256" key="5">
    <source>
        <dbReference type="ARBA" id="ARBA00023180"/>
    </source>
</evidence>
<feature type="signal peptide" evidence="9">
    <location>
        <begin position="1"/>
        <end position="15"/>
    </location>
</feature>
<keyword evidence="11" id="KW-1185">Reference proteome</keyword>
<feature type="domain" description="Sushi" evidence="10">
    <location>
        <begin position="989"/>
        <end position="1047"/>
    </location>
</feature>
<evidence type="ECO:0000313" key="11">
    <source>
        <dbReference type="Proteomes" id="UP000694844"/>
    </source>
</evidence>
<dbReference type="PROSITE" id="PS50923">
    <property type="entry name" value="SUSHI"/>
    <property type="match status" value="9"/>
</dbReference>
<feature type="domain" description="Sushi" evidence="10">
    <location>
        <begin position="555"/>
        <end position="618"/>
    </location>
</feature>
<keyword evidence="8" id="KW-0472">Membrane</keyword>
<dbReference type="GeneID" id="111132512"/>
<keyword evidence="8" id="KW-1133">Transmembrane helix</keyword>
<evidence type="ECO:0000256" key="4">
    <source>
        <dbReference type="ARBA" id="ARBA00023157"/>
    </source>
</evidence>
<protein>
    <submittedName>
        <fullName evidence="12">Sushi, von Willebrand factor type A, EGF and pentraxin domain-containing protein 1-like</fullName>
    </submittedName>
</protein>
<evidence type="ECO:0000256" key="7">
    <source>
        <dbReference type="SAM" id="Coils"/>
    </source>
</evidence>
<comment type="caution">
    <text evidence="6">Lacks conserved residue(s) required for the propagation of feature annotation.</text>
</comment>
<feature type="coiled-coil region" evidence="7">
    <location>
        <begin position="1068"/>
        <end position="1095"/>
    </location>
</feature>
<feature type="disulfide bond" evidence="6">
    <location>
        <begin position="589"/>
        <end position="616"/>
    </location>
</feature>
<gene>
    <name evidence="12" type="primary">LOC111132512</name>
</gene>
<evidence type="ECO:0000256" key="9">
    <source>
        <dbReference type="SAM" id="SignalP"/>
    </source>
</evidence>
<feature type="transmembrane region" description="Helical" evidence="8">
    <location>
        <begin position="1111"/>
        <end position="1133"/>
    </location>
</feature>
<feature type="disulfide bond" evidence="6">
    <location>
        <begin position="712"/>
        <end position="739"/>
    </location>
</feature>
<dbReference type="InterPro" id="IPR000436">
    <property type="entry name" value="Sushi_SCR_CCP_dom"/>
</dbReference>
<feature type="domain" description="Sushi" evidence="10">
    <location>
        <begin position="496"/>
        <end position="554"/>
    </location>
</feature>
<dbReference type="Proteomes" id="UP000694844">
    <property type="component" value="Chromosome 5"/>
</dbReference>
<dbReference type="SMART" id="SM00032">
    <property type="entry name" value="CCP"/>
    <property type="match status" value="10"/>
</dbReference>
<keyword evidence="4 6" id="KW-1015">Disulfide bond</keyword>
<keyword evidence="3" id="KW-0677">Repeat</keyword>
<keyword evidence="1 6" id="KW-0768">Sushi</keyword>
<dbReference type="RefSeq" id="XP_022336038.1">
    <property type="nucleotide sequence ID" value="XM_022480330.1"/>
</dbReference>
<accession>A0A8B8E8W3</accession>
<dbReference type="PANTHER" id="PTHR46393">
    <property type="entry name" value="SUSHI DOMAIN-CONTAINING PROTEIN"/>
    <property type="match status" value="1"/>
</dbReference>